<dbReference type="SUPFAM" id="SSF46689">
    <property type="entry name" value="Homeodomain-like"/>
    <property type="match status" value="1"/>
</dbReference>
<dbReference type="SMART" id="SM00717">
    <property type="entry name" value="SANT"/>
    <property type="match status" value="1"/>
</dbReference>
<feature type="region of interest" description="Disordered" evidence="1">
    <location>
        <begin position="81"/>
        <end position="114"/>
    </location>
</feature>
<organism evidence="3 4">
    <name type="scientific">Saccharomycopsis crataegensis</name>
    <dbReference type="NCBI Taxonomy" id="43959"/>
    <lineage>
        <taxon>Eukaryota</taxon>
        <taxon>Fungi</taxon>
        <taxon>Dikarya</taxon>
        <taxon>Ascomycota</taxon>
        <taxon>Saccharomycotina</taxon>
        <taxon>Saccharomycetes</taxon>
        <taxon>Saccharomycopsidaceae</taxon>
        <taxon>Saccharomycopsis</taxon>
    </lineage>
</organism>
<dbReference type="AlphaFoldDB" id="A0AAV5QIP5"/>
<feature type="region of interest" description="Disordered" evidence="1">
    <location>
        <begin position="528"/>
        <end position="631"/>
    </location>
</feature>
<name>A0AAV5QIP5_9ASCO</name>
<dbReference type="GO" id="GO:0000500">
    <property type="term" value="C:RNA polymerase I upstream activating factor complex"/>
    <property type="evidence" value="ECO:0007669"/>
    <property type="project" value="InterPro"/>
</dbReference>
<dbReference type="InterPro" id="IPR009057">
    <property type="entry name" value="Homeodomain-like_sf"/>
</dbReference>
<sequence length="958" mass="111727">MAGDKKGLHRHQPLTGNSKKISDSYLNFFNLYVSQVEAGRRRIDFGDEAALNPSLHYTTQKLRNMIITADGQVFYKCNKPRSRNQKEKPDEAHNDSQSDEPSESDDDYSDEEEANADGHEVYGTLWTHEEKECFFTGLSRFSIYDLASIKSLLPNKSEIQILNYYNILKKQLLVMKHNRRSYKKILSYKQLPIAHEMDEFFIEMEEAQAYFVNKEGYDIETPSKRKLLDYIIASKSSDDEDHIFNIPKFQELSRGIFSMSRFAQDLKKVKLEDDLMRDKLTETRFSGVWRAAGDMTFYESLEKIVVGYVTDIVKKLIRSKLPYSYEQSGSIGGEDSFPVINVKHQDIQSLFHDGNLFPDNNGFINSGNPKNIMINPLSIPIVLGDLPKRLELTEKKTTTSGVVSEVFQQTGLYEDSENSEMKPLYPRITRLFPRSFKKEREDFEKQNIIKGNYEPIYFDSYIEFLPKPITSAQLLAYMTHHLNDFLEKHGGSNSKLIQSEVDDAGDIENLLDVNTTVDVSMLETTNRSTIKSTEQGVEDRITKSRGHLFGENRNKKTTGLIEREEDGDEKNEFHGDNDDCQDEDEDYGDEDDGVADDDDDDDDDYNYYSYYFYDNDDNERGDDEDEVDHDDKVDHDDEIFKKLKVSADPKFDPDFIIDKPGSLDDDRLLNLFYKETEIIEEADQEVSQLHQRMLLNYLSGYNVDGGNNLLPSKDLKRNFDPQQLFFRTYSILQGRHPIYGKNRKYINDFISKYQQVQDWSQHSYLDMKRELYESFIKSKMFFKNYITKVNLDFMDMSFEKYLKSIPSSGSHAVFKKIKKGSAIYDFLFKKYLKFESQNFTLPRFIYLDSKYNFDHQGCYYPLDKLNIDHELLSRRKREFEDSDSDTKDEKGGVMRKRQKIKECDSDEDVPVHLDHKNEEAPDASEPEVQNDSGQSSNDFFQRLEDEITEMSMHTFPSY</sequence>
<proteinExistence type="predicted"/>
<dbReference type="GeneID" id="90071997"/>
<dbReference type="Proteomes" id="UP001360560">
    <property type="component" value="Unassembled WGS sequence"/>
</dbReference>
<dbReference type="GO" id="GO:0000182">
    <property type="term" value="F:rDNA binding"/>
    <property type="evidence" value="ECO:0007669"/>
    <property type="project" value="TreeGrafter"/>
</dbReference>
<dbReference type="InterPro" id="IPR001005">
    <property type="entry name" value="SANT/Myb"/>
</dbReference>
<evidence type="ECO:0000256" key="1">
    <source>
        <dbReference type="SAM" id="MobiDB-lite"/>
    </source>
</evidence>
<dbReference type="Gene3D" id="1.10.10.60">
    <property type="entry name" value="Homeodomain-like"/>
    <property type="match status" value="1"/>
</dbReference>
<dbReference type="GO" id="GO:0001181">
    <property type="term" value="F:RNA polymerase I general transcription initiation factor activity"/>
    <property type="evidence" value="ECO:0007669"/>
    <property type="project" value="TreeGrafter"/>
</dbReference>
<feature type="compositionally biased region" description="Basic and acidic residues" evidence="1">
    <location>
        <begin position="878"/>
        <end position="892"/>
    </location>
</feature>
<feature type="compositionally biased region" description="Acidic residues" evidence="1">
    <location>
        <begin position="614"/>
        <end position="628"/>
    </location>
</feature>
<comment type="caution">
    <text evidence="3">The sequence shown here is derived from an EMBL/GenBank/DDBJ whole genome shotgun (WGS) entry which is preliminary data.</text>
</comment>
<evidence type="ECO:0000313" key="4">
    <source>
        <dbReference type="Proteomes" id="UP001360560"/>
    </source>
</evidence>
<feature type="compositionally biased region" description="Acidic residues" evidence="1">
    <location>
        <begin position="97"/>
        <end position="114"/>
    </location>
</feature>
<dbReference type="EMBL" id="BTFZ01000002">
    <property type="protein sequence ID" value="GMM34018.1"/>
    <property type="molecule type" value="Genomic_DNA"/>
</dbReference>
<keyword evidence="4" id="KW-1185">Reference proteome</keyword>
<dbReference type="InterPro" id="IPR039601">
    <property type="entry name" value="Rrn5"/>
</dbReference>
<reference evidence="3 4" key="1">
    <citation type="journal article" date="2023" name="Elife">
        <title>Identification of key yeast species and microbe-microbe interactions impacting larval growth of Drosophila in the wild.</title>
        <authorList>
            <person name="Mure A."/>
            <person name="Sugiura Y."/>
            <person name="Maeda R."/>
            <person name="Honda K."/>
            <person name="Sakurai N."/>
            <person name="Takahashi Y."/>
            <person name="Watada M."/>
            <person name="Katoh T."/>
            <person name="Gotoh A."/>
            <person name="Gotoh Y."/>
            <person name="Taniguchi I."/>
            <person name="Nakamura K."/>
            <person name="Hayashi T."/>
            <person name="Katayama T."/>
            <person name="Uemura T."/>
            <person name="Hattori Y."/>
        </authorList>
    </citation>
    <scope>NUCLEOTIDE SEQUENCE [LARGE SCALE GENOMIC DNA]</scope>
    <source>
        <strain evidence="3 4">SC-9</strain>
    </source>
</reference>
<protein>
    <recommendedName>
        <fullName evidence="2">Myb-like domain-containing protein</fullName>
    </recommendedName>
</protein>
<dbReference type="RefSeq" id="XP_064851018.1">
    <property type="nucleotide sequence ID" value="XM_064994946.1"/>
</dbReference>
<dbReference type="PANTHER" id="PTHR28079">
    <property type="entry name" value="RNA POLYMERASE I-SPECIFIC TRANSCRIPTION INITIATION FACTOR RRN5"/>
    <property type="match status" value="1"/>
</dbReference>
<feature type="domain" description="Myb-like" evidence="2">
    <location>
        <begin position="122"/>
        <end position="171"/>
    </location>
</feature>
<dbReference type="CDD" id="cd00167">
    <property type="entry name" value="SANT"/>
    <property type="match status" value="1"/>
</dbReference>
<feature type="compositionally biased region" description="Polar residues" evidence="1">
    <location>
        <begin position="927"/>
        <end position="939"/>
    </location>
</feature>
<dbReference type="GO" id="GO:0006361">
    <property type="term" value="P:transcription initiation at RNA polymerase I promoter"/>
    <property type="evidence" value="ECO:0007669"/>
    <property type="project" value="TreeGrafter"/>
</dbReference>
<evidence type="ECO:0000313" key="3">
    <source>
        <dbReference type="EMBL" id="GMM34018.1"/>
    </source>
</evidence>
<feature type="compositionally biased region" description="Basic and acidic residues" evidence="1">
    <location>
        <begin position="84"/>
        <end position="96"/>
    </location>
</feature>
<accession>A0AAV5QIP5</accession>
<feature type="compositionally biased region" description="Basic and acidic residues" evidence="1">
    <location>
        <begin position="537"/>
        <end position="554"/>
    </location>
</feature>
<dbReference type="GO" id="GO:0042790">
    <property type="term" value="P:nucleolar large rRNA transcription by RNA polymerase I"/>
    <property type="evidence" value="ECO:0007669"/>
    <property type="project" value="InterPro"/>
</dbReference>
<gene>
    <name evidence="3" type="ORF">DASC09_013430</name>
</gene>
<feature type="compositionally biased region" description="Basic and acidic residues" evidence="1">
    <location>
        <begin position="909"/>
        <end position="919"/>
    </location>
</feature>
<feature type="region of interest" description="Disordered" evidence="1">
    <location>
        <begin position="878"/>
        <end position="941"/>
    </location>
</feature>
<dbReference type="PANTHER" id="PTHR28079:SF1">
    <property type="entry name" value="RNA POLYMERASE I-SPECIFIC TRANSCRIPTION INITIATION FACTOR RRN5"/>
    <property type="match status" value="1"/>
</dbReference>
<evidence type="ECO:0000259" key="2">
    <source>
        <dbReference type="SMART" id="SM00717"/>
    </source>
</evidence>
<feature type="compositionally biased region" description="Acidic residues" evidence="1">
    <location>
        <begin position="578"/>
        <end position="605"/>
    </location>
</feature>